<dbReference type="EMBL" id="JAXCLX010000002">
    <property type="protein sequence ID" value="MDY0872609.1"/>
    <property type="molecule type" value="Genomic_DNA"/>
</dbReference>
<feature type="domain" description="Ketoreductase" evidence="3">
    <location>
        <begin position="8"/>
        <end position="189"/>
    </location>
</feature>
<dbReference type="SUPFAM" id="SSF51735">
    <property type="entry name" value="NAD(P)-binding Rossmann-fold domains"/>
    <property type="match status" value="1"/>
</dbReference>
<dbReference type="PROSITE" id="PS00061">
    <property type="entry name" value="ADH_SHORT"/>
    <property type="match status" value="1"/>
</dbReference>
<gene>
    <name evidence="4" type="ORF">SMD31_11765</name>
</gene>
<dbReference type="PRINTS" id="PR00081">
    <property type="entry name" value="GDHRDH"/>
</dbReference>
<comment type="caution">
    <text evidence="4">The sequence shown here is derived from an EMBL/GenBank/DDBJ whole genome shotgun (WGS) entry which is preliminary data.</text>
</comment>
<evidence type="ECO:0000256" key="2">
    <source>
        <dbReference type="ARBA" id="ARBA00023002"/>
    </source>
</evidence>
<evidence type="ECO:0000256" key="1">
    <source>
        <dbReference type="ARBA" id="ARBA00006484"/>
    </source>
</evidence>
<comment type="similarity">
    <text evidence="1">Belongs to the short-chain dehydrogenases/reductases (SDR) family.</text>
</comment>
<dbReference type="Pfam" id="PF13561">
    <property type="entry name" value="adh_short_C2"/>
    <property type="match status" value="1"/>
</dbReference>
<keyword evidence="5" id="KW-1185">Reference proteome</keyword>
<proteinExistence type="inferred from homology"/>
<name>A0ABU5DZ49_9PROT</name>
<sequence length="249" mass="25668">MLLDFTGRRVIVTGGSRGIGRATALAFARAGADVSICARGAETLEKTRGEIAAVGCMVHAATCNLADAEAIKTYVAAAADALGGIDILVSNASGIDNTGDSWVDCLNVDVMAAVRLADAALPFLARATDASVINVTSISGMMPSARDPAYAAAKAALINFTTSQAVQLAPKKIRANAVAPGSIDFPGGFWDRCRTETPEVYKSVQDGIPLGRYGKPEEIANVILFLASPLASWVTGQTLVADGGQVLRA</sequence>
<reference evidence="4 5" key="1">
    <citation type="journal article" date="2013" name="Antonie Van Leeuwenhoek">
        <title>Dongia rigui sp. nov., isolated from freshwater of a large wetland in Korea.</title>
        <authorList>
            <person name="Baik K.S."/>
            <person name="Hwang Y.M."/>
            <person name="Choi J.S."/>
            <person name="Kwon J."/>
            <person name="Seong C.N."/>
        </authorList>
    </citation>
    <scope>NUCLEOTIDE SEQUENCE [LARGE SCALE GENOMIC DNA]</scope>
    <source>
        <strain evidence="4 5">04SU4-P</strain>
    </source>
</reference>
<dbReference type="PANTHER" id="PTHR24321:SF15">
    <property type="entry name" value="OXIDOREDUCTASE UCPA"/>
    <property type="match status" value="1"/>
</dbReference>
<dbReference type="Gene3D" id="3.40.50.720">
    <property type="entry name" value="NAD(P)-binding Rossmann-like Domain"/>
    <property type="match status" value="1"/>
</dbReference>
<dbReference type="InterPro" id="IPR002347">
    <property type="entry name" value="SDR_fam"/>
</dbReference>
<accession>A0ABU5DZ49</accession>
<dbReference type="SMART" id="SM00822">
    <property type="entry name" value="PKS_KR"/>
    <property type="match status" value="1"/>
</dbReference>
<dbReference type="RefSeq" id="WP_320501084.1">
    <property type="nucleotide sequence ID" value="NZ_JAXCLX010000002.1"/>
</dbReference>
<dbReference type="Proteomes" id="UP001271769">
    <property type="component" value="Unassembled WGS sequence"/>
</dbReference>
<dbReference type="PRINTS" id="PR00080">
    <property type="entry name" value="SDRFAMILY"/>
</dbReference>
<evidence type="ECO:0000313" key="5">
    <source>
        <dbReference type="Proteomes" id="UP001271769"/>
    </source>
</evidence>
<evidence type="ECO:0000259" key="3">
    <source>
        <dbReference type="SMART" id="SM00822"/>
    </source>
</evidence>
<dbReference type="PANTHER" id="PTHR24321">
    <property type="entry name" value="DEHYDROGENASES, SHORT CHAIN"/>
    <property type="match status" value="1"/>
</dbReference>
<keyword evidence="2" id="KW-0560">Oxidoreductase</keyword>
<evidence type="ECO:0000313" key="4">
    <source>
        <dbReference type="EMBL" id="MDY0872609.1"/>
    </source>
</evidence>
<dbReference type="InterPro" id="IPR036291">
    <property type="entry name" value="NAD(P)-bd_dom_sf"/>
</dbReference>
<organism evidence="4 5">
    <name type="scientific">Dongia rigui</name>
    <dbReference type="NCBI Taxonomy" id="940149"/>
    <lineage>
        <taxon>Bacteria</taxon>
        <taxon>Pseudomonadati</taxon>
        <taxon>Pseudomonadota</taxon>
        <taxon>Alphaproteobacteria</taxon>
        <taxon>Rhodospirillales</taxon>
        <taxon>Dongiaceae</taxon>
        <taxon>Dongia</taxon>
    </lineage>
</organism>
<dbReference type="InterPro" id="IPR020904">
    <property type="entry name" value="Sc_DH/Rdtase_CS"/>
</dbReference>
<dbReference type="InterPro" id="IPR057326">
    <property type="entry name" value="KR_dom"/>
</dbReference>
<protein>
    <submittedName>
        <fullName evidence="4">SDR family oxidoreductase</fullName>
    </submittedName>
</protein>